<dbReference type="PANTHER" id="PTHR36109:SF2">
    <property type="entry name" value="MEMBRANE PROTEIN"/>
    <property type="match status" value="1"/>
</dbReference>
<dbReference type="EMBL" id="BNAQ01000006">
    <property type="protein sequence ID" value="GHH23922.1"/>
    <property type="molecule type" value="Genomic_DNA"/>
</dbReference>
<dbReference type="RefSeq" id="WP_189677356.1">
    <property type="nucleotide sequence ID" value="NZ_BNAQ01000006.1"/>
</dbReference>
<evidence type="ECO:0000313" key="3">
    <source>
        <dbReference type="Proteomes" id="UP000652430"/>
    </source>
</evidence>
<sequence length="208" mass="21040">MTKTITRLFDSYADATNVVNELERLGVPHDHLSIIANSRDHTDRDGTTGIDDVNDDGDVTRGASTGALLGGAGGLLAGLGLLAIPGLGPIVAAGWLASTAVGAGIGAAGGAATGGVVGALKEAGHTEEEANVYSEGVRRGGTLVSARVDDALVADAEAALERNKSVEATTRGAAYRQSGWNSFDDTAPAYTDDDVAAERARYGNTSSL</sequence>
<comment type="caution">
    <text evidence="2">The sequence shown here is derived from an EMBL/GenBank/DDBJ whole genome shotgun (WGS) entry which is preliminary data.</text>
</comment>
<accession>A0ABQ3LTT4</accession>
<protein>
    <recommendedName>
        <fullName evidence="4">General stress protein 17M-like domain-containing protein</fullName>
    </recommendedName>
</protein>
<proteinExistence type="predicted"/>
<dbReference type="Proteomes" id="UP000652430">
    <property type="component" value="Unassembled WGS sequence"/>
</dbReference>
<gene>
    <name evidence="2" type="ORF">GCM10008023_35470</name>
</gene>
<evidence type="ECO:0000256" key="1">
    <source>
        <dbReference type="SAM" id="MobiDB-lite"/>
    </source>
</evidence>
<name>A0ABQ3LTT4_9SPHN</name>
<keyword evidence="3" id="KW-1185">Reference proteome</keyword>
<evidence type="ECO:0008006" key="4">
    <source>
        <dbReference type="Google" id="ProtNLM"/>
    </source>
</evidence>
<dbReference type="InterPro" id="IPR052948">
    <property type="entry name" value="Low_temp-induced_all0457"/>
</dbReference>
<organism evidence="2 3">
    <name type="scientific">Sphingomonas glacialis</name>
    <dbReference type="NCBI Taxonomy" id="658225"/>
    <lineage>
        <taxon>Bacteria</taxon>
        <taxon>Pseudomonadati</taxon>
        <taxon>Pseudomonadota</taxon>
        <taxon>Alphaproteobacteria</taxon>
        <taxon>Sphingomonadales</taxon>
        <taxon>Sphingomonadaceae</taxon>
        <taxon>Sphingomonas</taxon>
    </lineage>
</organism>
<dbReference type="PANTHER" id="PTHR36109">
    <property type="entry name" value="MEMBRANE PROTEIN-RELATED"/>
    <property type="match status" value="1"/>
</dbReference>
<reference evidence="3" key="1">
    <citation type="journal article" date="2019" name="Int. J. Syst. Evol. Microbiol.">
        <title>The Global Catalogue of Microorganisms (GCM) 10K type strain sequencing project: providing services to taxonomists for standard genome sequencing and annotation.</title>
        <authorList>
            <consortium name="The Broad Institute Genomics Platform"/>
            <consortium name="The Broad Institute Genome Sequencing Center for Infectious Disease"/>
            <person name="Wu L."/>
            <person name="Ma J."/>
        </authorList>
    </citation>
    <scope>NUCLEOTIDE SEQUENCE [LARGE SCALE GENOMIC DNA]</scope>
    <source>
        <strain evidence="3">CGMCC 1.8957</strain>
    </source>
</reference>
<evidence type="ECO:0000313" key="2">
    <source>
        <dbReference type="EMBL" id="GHH23922.1"/>
    </source>
</evidence>
<feature type="region of interest" description="Disordered" evidence="1">
    <location>
        <begin position="38"/>
        <end position="57"/>
    </location>
</feature>